<dbReference type="SMART" id="SM00855">
    <property type="entry name" value="PGAM"/>
    <property type="match status" value="1"/>
</dbReference>
<protein>
    <submittedName>
        <fullName evidence="1">Histidine phosphatase family protein</fullName>
    </submittedName>
</protein>
<gene>
    <name evidence="1" type="ORF">LXD69_07065</name>
</gene>
<dbReference type="EMBL" id="CP090145">
    <property type="protein sequence ID" value="UOX35270.1"/>
    <property type="molecule type" value="Genomic_DNA"/>
</dbReference>
<organism evidence="1 2">
    <name type="scientific">Flavobacterium sediminilitoris</name>
    <dbReference type="NCBI Taxonomy" id="2024526"/>
    <lineage>
        <taxon>Bacteria</taxon>
        <taxon>Pseudomonadati</taxon>
        <taxon>Bacteroidota</taxon>
        <taxon>Flavobacteriia</taxon>
        <taxon>Flavobacteriales</taxon>
        <taxon>Flavobacteriaceae</taxon>
        <taxon>Flavobacterium</taxon>
    </lineage>
</organism>
<sequence length="176" mass="20231">MKNIIFLLIINFCFASLVHSQNNVNSKDFSKEKTITKIILVRHAEKEKDGTKNPALSIEGEERAKKLAFMLNDFSIDRLYATPYLRTQKTLGVISDEKKIEITNYDARDVEFAKNIVKKEQGKIIVIAGHSNTIPALVNQFIGSYKYKELSEEEYGKLWIITFVNNELVDCSLFNY</sequence>
<dbReference type="CDD" id="cd07067">
    <property type="entry name" value="HP_PGM_like"/>
    <property type="match status" value="1"/>
</dbReference>
<dbReference type="SUPFAM" id="SSF53254">
    <property type="entry name" value="Phosphoglycerate mutase-like"/>
    <property type="match status" value="1"/>
</dbReference>
<dbReference type="InterPro" id="IPR013078">
    <property type="entry name" value="His_Pase_superF_clade-1"/>
</dbReference>
<proteinExistence type="predicted"/>
<name>A0ABY4HRN2_9FLAO</name>
<reference evidence="1" key="2">
    <citation type="submission" date="2022-04" db="EMBL/GenBank/DDBJ databases">
        <title>Complete Genome Sequence of Flavobacterium sediminilitoris YSM-43, Isolated from a Tidal Sediment.</title>
        <authorList>
            <person name="Lee P.A."/>
        </authorList>
    </citation>
    <scope>NUCLEOTIDE SEQUENCE</scope>
    <source>
        <strain evidence="1">YSM-43</strain>
    </source>
</reference>
<keyword evidence="2" id="KW-1185">Reference proteome</keyword>
<dbReference type="Gene3D" id="3.40.50.1240">
    <property type="entry name" value="Phosphoglycerate mutase-like"/>
    <property type="match status" value="1"/>
</dbReference>
<dbReference type="RefSeq" id="WP_246918451.1">
    <property type="nucleotide sequence ID" value="NZ_CP090145.1"/>
</dbReference>
<evidence type="ECO:0000313" key="2">
    <source>
        <dbReference type="Proteomes" id="UP000830454"/>
    </source>
</evidence>
<accession>A0ABY4HRN2</accession>
<evidence type="ECO:0000313" key="1">
    <source>
        <dbReference type="EMBL" id="UOX35270.1"/>
    </source>
</evidence>
<dbReference type="Pfam" id="PF00300">
    <property type="entry name" value="His_Phos_1"/>
    <property type="match status" value="1"/>
</dbReference>
<dbReference type="InterPro" id="IPR029033">
    <property type="entry name" value="His_PPase_superfam"/>
</dbReference>
<dbReference type="Proteomes" id="UP000830454">
    <property type="component" value="Chromosome"/>
</dbReference>
<reference evidence="1" key="1">
    <citation type="submission" date="2021-12" db="EMBL/GenBank/DDBJ databases">
        <authorList>
            <person name="Cha I.-T."/>
            <person name="Lee K.-E."/>
            <person name="Park S.-J."/>
        </authorList>
    </citation>
    <scope>NUCLEOTIDE SEQUENCE</scope>
    <source>
        <strain evidence="1">YSM-43</strain>
    </source>
</reference>